<organism evidence="2 3">
    <name type="scientific">Isoptericola halotolerans</name>
    <dbReference type="NCBI Taxonomy" id="300560"/>
    <lineage>
        <taxon>Bacteria</taxon>
        <taxon>Bacillati</taxon>
        <taxon>Actinomycetota</taxon>
        <taxon>Actinomycetes</taxon>
        <taxon>Micrococcales</taxon>
        <taxon>Promicromonosporaceae</taxon>
        <taxon>Isoptericola</taxon>
    </lineage>
</organism>
<evidence type="ECO:0000313" key="3">
    <source>
        <dbReference type="Proteomes" id="UP000239895"/>
    </source>
</evidence>
<evidence type="ECO:0000313" key="2">
    <source>
        <dbReference type="EMBL" id="PRZ08355.1"/>
    </source>
</evidence>
<proteinExistence type="predicted"/>
<accession>A0ABX5EJY3</accession>
<dbReference type="InterPro" id="IPR013830">
    <property type="entry name" value="SGNH_hydro"/>
</dbReference>
<name>A0ABX5EJY3_9MICO</name>
<dbReference type="InterPro" id="IPR051532">
    <property type="entry name" value="Ester_Hydrolysis_Enzymes"/>
</dbReference>
<dbReference type="Gene3D" id="3.40.50.1110">
    <property type="entry name" value="SGNH hydrolase"/>
    <property type="match status" value="1"/>
</dbReference>
<dbReference type="Proteomes" id="UP000239895">
    <property type="component" value="Unassembled WGS sequence"/>
</dbReference>
<evidence type="ECO:0000259" key="1">
    <source>
        <dbReference type="Pfam" id="PF13472"/>
    </source>
</evidence>
<dbReference type="SUPFAM" id="SSF52266">
    <property type="entry name" value="SGNH hydrolase"/>
    <property type="match status" value="1"/>
</dbReference>
<protein>
    <submittedName>
        <fullName evidence="2">Lysophospholipase L1-like esterase</fullName>
    </submittedName>
</protein>
<keyword evidence="3" id="KW-1185">Reference proteome</keyword>
<feature type="domain" description="SGNH hydrolase-type esterase" evidence="1">
    <location>
        <begin position="8"/>
        <end position="190"/>
    </location>
</feature>
<dbReference type="InterPro" id="IPR036514">
    <property type="entry name" value="SGNH_hydro_sf"/>
</dbReference>
<gene>
    <name evidence="2" type="ORF">BCL65_103285</name>
</gene>
<dbReference type="Pfam" id="PF13472">
    <property type="entry name" value="Lipase_GDSL_2"/>
    <property type="match status" value="1"/>
</dbReference>
<dbReference type="PANTHER" id="PTHR30383:SF5">
    <property type="entry name" value="SGNH HYDROLASE-TYPE ESTERASE DOMAIN-CONTAINING PROTEIN"/>
    <property type="match status" value="1"/>
</dbReference>
<sequence length="289" mass="29555">MSGPSVVALGDSITAGVGDAVGPDAAHGPGWAAHLALLADSARFENLARNGARTQTVIAEQLDLALASGADLATLVIGGNDALRSDFSPADVARRLTTCVGALRGRGAAVVLATLPPIGLFELCGGRVRSVMRARIDAVNAAVRAVAARHADGSGCAPGVVVFDVAEAIRPAGLGAWYVDRVHPSPLGHRHLAVTAGRALHVALPELARLPAPPPPPPAWERAAWLAFAGVPWALRRGRDFLPGLVRAVVDDLRDDGVGRLDLELSQVSGLSGPGFPAAAPRGALLPKP</sequence>
<dbReference type="EMBL" id="PVTX01000003">
    <property type="protein sequence ID" value="PRZ08355.1"/>
    <property type="molecule type" value="Genomic_DNA"/>
</dbReference>
<dbReference type="RefSeq" id="WP_106266409.1">
    <property type="nucleotide sequence ID" value="NZ_PVTX01000003.1"/>
</dbReference>
<dbReference type="CDD" id="cd01832">
    <property type="entry name" value="SGNH_hydrolase_like_1"/>
    <property type="match status" value="1"/>
</dbReference>
<comment type="caution">
    <text evidence="2">The sequence shown here is derived from an EMBL/GenBank/DDBJ whole genome shotgun (WGS) entry which is preliminary data.</text>
</comment>
<dbReference type="PANTHER" id="PTHR30383">
    <property type="entry name" value="THIOESTERASE 1/PROTEASE 1/LYSOPHOSPHOLIPASE L1"/>
    <property type="match status" value="1"/>
</dbReference>
<reference evidence="2 3" key="1">
    <citation type="submission" date="2018-03" db="EMBL/GenBank/DDBJ databases">
        <title>Comparative analysis of microorganisms from saline springs in Andes Mountain Range, Colombia.</title>
        <authorList>
            <person name="Rubin E."/>
        </authorList>
    </citation>
    <scope>NUCLEOTIDE SEQUENCE [LARGE SCALE GENOMIC DNA]</scope>
    <source>
        <strain evidence="2 3">CG 23</strain>
    </source>
</reference>